<comment type="caution">
    <text evidence="1">The sequence shown here is derived from an EMBL/GenBank/DDBJ whole genome shotgun (WGS) entry which is preliminary data.</text>
</comment>
<evidence type="ECO:0000313" key="1">
    <source>
        <dbReference type="EMBL" id="GGE63554.1"/>
    </source>
</evidence>
<protein>
    <submittedName>
        <fullName evidence="1">Uncharacterized protein</fullName>
    </submittedName>
</protein>
<proteinExistence type="predicted"/>
<evidence type="ECO:0000313" key="2">
    <source>
        <dbReference type="Proteomes" id="UP000605259"/>
    </source>
</evidence>
<dbReference type="EMBL" id="BMFK01000001">
    <property type="protein sequence ID" value="GGE63554.1"/>
    <property type="molecule type" value="Genomic_DNA"/>
</dbReference>
<sequence>MPRKEFVEHSSYTTIELVNRYVYWNIAKDTHYTIVAQPDWIIKLPINKKKDLFNIQLEVGRGLVFPLAILDNPTVIPKEYIIESKEGVFFVVQYMMWKELPYRVKEQLITEYPQQWENWTSRAVPTNIPLHLHKYANTFSSEEGSNCLAATLFAVTGQEWIIYEWLHPQAFMNGLKHAGYSVVKDEPSEDDVIVWQDEDGNIQHASYCVGNNLFFNKNGQMIFNPWKIVHWEEVSEAWKRYSMSIYRRELARKLHRE</sequence>
<name>A0A917ENN4_9BACI</name>
<keyword evidence="2" id="KW-1185">Reference proteome</keyword>
<reference evidence="1" key="1">
    <citation type="journal article" date="2014" name="Int. J. Syst. Evol. Microbiol.">
        <title>Complete genome sequence of Corynebacterium casei LMG S-19264T (=DSM 44701T), isolated from a smear-ripened cheese.</title>
        <authorList>
            <consortium name="US DOE Joint Genome Institute (JGI-PGF)"/>
            <person name="Walter F."/>
            <person name="Albersmeier A."/>
            <person name="Kalinowski J."/>
            <person name="Ruckert C."/>
        </authorList>
    </citation>
    <scope>NUCLEOTIDE SEQUENCE</scope>
    <source>
        <strain evidence="1">CGMCC 1.12698</strain>
    </source>
</reference>
<accession>A0A917ENN4</accession>
<dbReference type="AlphaFoldDB" id="A0A917ENN4"/>
<dbReference type="Proteomes" id="UP000605259">
    <property type="component" value="Unassembled WGS sequence"/>
</dbReference>
<gene>
    <name evidence="1" type="ORF">GCM10007140_12220</name>
</gene>
<organism evidence="1 2">
    <name type="scientific">Priestia taiwanensis</name>
    <dbReference type="NCBI Taxonomy" id="1347902"/>
    <lineage>
        <taxon>Bacteria</taxon>
        <taxon>Bacillati</taxon>
        <taxon>Bacillota</taxon>
        <taxon>Bacilli</taxon>
        <taxon>Bacillales</taxon>
        <taxon>Bacillaceae</taxon>
        <taxon>Priestia</taxon>
    </lineage>
</organism>
<dbReference type="RefSeq" id="WP_188387506.1">
    <property type="nucleotide sequence ID" value="NZ_BMFK01000001.1"/>
</dbReference>
<reference evidence="1" key="2">
    <citation type="submission" date="2020-09" db="EMBL/GenBank/DDBJ databases">
        <authorList>
            <person name="Sun Q."/>
            <person name="Zhou Y."/>
        </authorList>
    </citation>
    <scope>NUCLEOTIDE SEQUENCE</scope>
    <source>
        <strain evidence="1">CGMCC 1.12698</strain>
    </source>
</reference>